<protein>
    <recommendedName>
        <fullName evidence="4">GDP-mannose pyrophosphatase</fullName>
    </recommendedName>
    <alternativeName>
        <fullName evidence="6">GDP-mannose hydrolase</fullName>
    </alternativeName>
    <alternativeName>
        <fullName evidence="7">GDPMK</fullName>
    </alternativeName>
</protein>
<dbReference type="Gene3D" id="3.90.79.10">
    <property type="entry name" value="Nucleoside Triphosphate Pyrophosphohydrolase"/>
    <property type="match status" value="1"/>
</dbReference>
<dbReference type="PANTHER" id="PTHR11839">
    <property type="entry name" value="UDP/ADP-SUGAR PYROPHOSPHATASE"/>
    <property type="match status" value="1"/>
</dbReference>
<proteinExistence type="inferred from homology"/>
<evidence type="ECO:0000256" key="4">
    <source>
        <dbReference type="ARBA" id="ARBA00016377"/>
    </source>
</evidence>
<dbReference type="InterPro" id="IPR000086">
    <property type="entry name" value="NUDIX_hydrolase_dom"/>
</dbReference>
<evidence type="ECO:0000256" key="2">
    <source>
        <dbReference type="ARBA" id="ARBA00001946"/>
    </source>
</evidence>
<keyword evidence="5 9" id="KW-0378">Hydrolase</keyword>
<dbReference type="GO" id="GO:0005829">
    <property type="term" value="C:cytosol"/>
    <property type="evidence" value="ECO:0007669"/>
    <property type="project" value="TreeGrafter"/>
</dbReference>
<accession>A0A841H426</accession>
<dbReference type="SUPFAM" id="SSF55811">
    <property type="entry name" value="Nudix"/>
    <property type="match status" value="1"/>
</dbReference>
<dbReference type="GO" id="GO:0019693">
    <property type="term" value="P:ribose phosphate metabolic process"/>
    <property type="evidence" value="ECO:0007669"/>
    <property type="project" value="TreeGrafter"/>
</dbReference>
<dbReference type="Pfam" id="PF00293">
    <property type="entry name" value="NUDIX"/>
    <property type="match status" value="1"/>
</dbReference>
<sequence>MREDQSEVRPGLIERRPVHRGRVVDLGMDTVRFPDGSTGELEMIRHSGASAVLPVLSDPAGPDPQIVLVRQYRYAADGWLYEVPAGRPNRPGEPWDECARRELREETGLEAGELRPLTSILTTPGFTDERIHLFVATDLTAGATEFDADEFMSTVTMPMSQALRMVKDGEITDAKTICTLLYAAGFAFGM</sequence>
<keyword evidence="10" id="KW-1185">Reference proteome</keyword>
<comment type="similarity">
    <text evidence="3">Belongs to the Nudix hydrolase family. NudK subfamily.</text>
</comment>
<evidence type="ECO:0000313" key="10">
    <source>
        <dbReference type="Proteomes" id="UP000582837"/>
    </source>
</evidence>
<dbReference type="InterPro" id="IPR015797">
    <property type="entry name" value="NUDIX_hydrolase-like_dom_sf"/>
</dbReference>
<evidence type="ECO:0000256" key="1">
    <source>
        <dbReference type="ARBA" id="ARBA00000847"/>
    </source>
</evidence>
<dbReference type="CDD" id="cd03424">
    <property type="entry name" value="NUDIX_ADPRase_Nudt5_UGPPase_Nudt14"/>
    <property type="match status" value="1"/>
</dbReference>
<comment type="cofactor">
    <cofactor evidence="2">
        <name>Mg(2+)</name>
        <dbReference type="ChEBI" id="CHEBI:18420"/>
    </cofactor>
</comment>
<dbReference type="AlphaFoldDB" id="A0A841H426"/>
<dbReference type="EMBL" id="JACHIA010000017">
    <property type="protein sequence ID" value="MBB6072702.1"/>
    <property type="molecule type" value="Genomic_DNA"/>
</dbReference>
<name>A0A841H426_9BACT</name>
<dbReference type="GO" id="GO:0016787">
    <property type="term" value="F:hydrolase activity"/>
    <property type="evidence" value="ECO:0007669"/>
    <property type="project" value="UniProtKB-KW"/>
</dbReference>
<evidence type="ECO:0000256" key="3">
    <source>
        <dbReference type="ARBA" id="ARBA00007275"/>
    </source>
</evidence>
<comment type="catalytic activity">
    <reaction evidence="1">
        <text>GDP-alpha-D-mannose + H2O = alpha-D-mannose 1-phosphate + GMP + 2 H(+)</text>
        <dbReference type="Rhea" id="RHEA:27978"/>
        <dbReference type="ChEBI" id="CHEBI:15377"/>
        <dbReference type="ChEBI" id="CHEBI:15378"/>
        <dbReference type="ChEBI" id="CHEBI:57527"/>
        <dbReference type="ChEBI" id="CHEBI:58115"/>
        <dbReference type="ChEBI" id="CHEBI:58409"/>
    </reaction>
</comment>
<reference evidence="9 10" key="1">
    <citation type="submission" date="2020-08" db="EMBL/GenBank/DDBJ databases">
        <title>Genomic Encyclopedia of Type Strains, Phase IV (KMG-IV): sequencing the most valuable type-strain genomes for metagenomic binning, comparative biology and taxonomic classification.</title>
        <authorList>
            <person name="Goeker M."/>
        </authorList>
    </citation>
    <scope>NUCLEOTIDE SEQUENCE [LARGE SCALE GENOMIC DNA]</scope>
    <source>
        <strain evidence="9 10">DSM 29007</strain>
    </source>
</reference>
<dbReference type="PROSITE" id="PS51462">
    <property type="entry name" value="NUDIX"/>
    <property type="match status" value="1"/>
</dbReference>
<dbReference type="PANTHER" id="PTHR11839:SF18">
    <property type="entry name" value="NUDIX HYDROLASE DOMAIN-CONTAINING PROTEIN"/>
    <property type="match status" value="1"/>
</dbReference>
<gene>
    <name evidence="9" type="ORF">HNQ61_004365</name>
</gene>
<feature type="domain" description="Nudix hydrolase" evidence="8">
    <location>
        <begin position="44"/>
        <end position="179"/>
    </location>
</feature>
<dbReference type="Proteomes" id="UP000582837">
    <property type="component" value="Unassembled WGS sequence"/>
</dbReference>
<evidence type="ECO:0000259" key="8">
    <source>
        <dbReference type="PROSITE" id="PS51462"/>
    </source>
</evidence>
<evidence type="ECO:0000256" key="7">
    <source>
        <dbReference type="ARBA" id="ARBA00032272"/>
    </source>
</evidence>
<dbReference type="RefSeq" id="WP_170038816.1">
    <property type="nucleotide sequence ID" value="NZ_JABDTL010000002.1"/>
</dbReference>
<evidence type="ECO:0000313" key="9">
    <source>
        <dbReference type="EMBL" id="MBB6072702.1"/>
    </source>
</evidence>
<organism evidence="9 10">
    <name type="scientific">Longimicrobium terrae</name>
    <dbReference type="NCBI Taxonomy" id="1639882"/>
    <lineage>
        <taxon>Bacteria</taxon>
        <taxon>Pseudomonadati</taxon>
        <taxon>Gemmatimonadota</taxon>
        <taxon>Longimicrobiia</taxon>
        <taxon>Longimicrobiales</taxon>
        <taxon>Longimicrobiaceae</taxon>
        <taxon>Longimicrobium</taxon>
    </lineage>
</organism>
<evidence type="ECO:0000256" key="5">
    <source>
        <dbReference type="ARBA" id="ARBA00022801"/>
    </source>
</evidence>
<evidence type="ECO:0000256" key="6">
    <source>
        <dbReference type="ARBA" id="ARBA00032162"/>
    </source>
</evidence>
<dbReference type="GO" id="GO:0006753">
    <property type="term" value="P:nucleoside phosphate metabolic process"/>
    <property type="evidence" value="ECO:0007669"/>
    <property type="project" value="TreeGrafter"/>
</dbReference>
<comment type="caution">
    <text evidence="9">The sequence shown here is derived from an EMBL/GenBank/DDBJ whole genome shotgun (WGS) entry which is preliminary data.</text>
</comment>